<evidence type="ECO:0000256" key="2">
    <source>
        <dbReference type="ARBA" id="ARBA00023002"/>
    </source>
</evidence>
<dbReference type="PROSITE" id="PS00061">
    <property type="entry name" value="ADH_SHORT"/>
    <property type="match status" value="1"/>
</dbReference>
<dbReference type="SUPFAM" id="SSF51735">
    <property type="entry name" value="NAD(P)-binding Rossmann-fold domains"/>
    <property type="match status" value="1"/>
</dbReference>
<evidence type="ECO:0000313" key="3">
    <source>
        <dbReference type="EMBL" id="SEE72127.1"/>
    </source>
</evidence>
<dbReference type="InterPro" id="IPR020904">
    <property type="entry name" value="Sc_DH/Rdtase_CS"/>
</dbReference>
<evidence type="ECO:0000256" key="1">
    <source>
        <dbReference type="ARBA" id="ARBA00006484"/>
    </source>
</evidence>
<dbReference type="InterPro" id="IPR051122">
    <property type="entry name" value="SDR_DHRS6-like"/>
</dbReference>
<dbReference type="Pfam" id="PF13561">
    <property type="entry name" value="adh_short_C2"/>
    <property type="match status" value="1"/>
</dbReference>
<dbReference type="Proteomes" id="UP000181980">
    <property type="component" value="Unassembled WGS sequence"/>
</dbReference>
<gene>
    <name evidence="3" type="ORF">SAMN04488561_2415</name>
</gene>
<sequence length="251" mass="26130">MTRFAGTVALLSAAGSGIGRGVAVRLAAEGALVVVTDVDGDAAERVAREIGAAGGAAVAHVLDATDPQRWRAVAGLVADVHGRLDTLILNAGRNEPARLEDLADEQWDRQLRLCLDSVFYGARALLPLLQRCRGSIVVTSSIHALVGFPGFPAYAAAKGGIGALVRQLAVDNGTTVRVNSVLPGAVETPLWARRSAEYRAEVAGLTPMRRLGRVDEVAAAVAFLASSDASFVTGQCLVVDGGRTISSHEDR</sequence>
<name>A0A1H5L6B9_9ACTN</name>
<protein>
    <submittedName>
        <fullName evidence="3">NAD(P)-dependent dehydrogenase, short-chain alcohol dehydrogenase family</fullName>
    </submittedName>
</protein>
<organism evidence="3 4">
    <name type="scientific">Jiangella alba</name>
    <dbReference type="NCBI Taxonomy" id="561176"/>
    <lineage>
        <taxon>Bacteria</taxon>
        <taxon>Bacillati</taxon>
        <taxon>Actinomycetota</taxon>
        <taxon>Actinomycetes</taxon>
        <taxon>Jiangellales</taxon>
        <taxon>Jiangellaceae</taxon>
        <taxon>Jiangella</taxon>
    </lineage>
</organism>
<dbReference type="RefSeq" id="WP_069115155.1">
    <property type="nucleotide sequence ID" value="NZ_FNUC01000003.1"/>
</dbReference>
<dbReference type="STRING" id="561176.SAMN04488561_2415"/>
<dbReference type="InterPro" id="IPR036291">
    <property type="entry name" value="NAD(P)-bd_dom_sf"/>
</dbReference>
<dbReference type="PRINTS" id="PR00081">
    <property type="entry name" value="GDHRDH"/>
</dbReference>
<dbReference type="PANTHER" id="PTHR43477:SF1">
    <property type="entry name" value="DIHYDROANTICAPSIN 7-DEHYDROGENASE"/>
    <property type="match status" value="1"/>
</dbReference>
<dbReference type="EMBL" id="FNUC01000003">
    <property type="protein sequence ID" value="SEE72127.1"/>
    <property type="molecule type" value="Genomic_DNA"/>
</dbReference>
<dbReference type="PRINTS" id="PR00080">
    <property type="entry name" value="SDRFAMILY"/>
</dbReference>
<dbReference type="OrthoDB" id="3542748at2"/>
<reference evidence="4" key="1">
    <citation type="submission" date="2016-10" db="EMBL/GenBank/DDBJ databases">
        <authorList>
            <person name="Varghese N."/>
            <person name="Submissions S."/>
        </authorList>
    </citation>
    <scope>NUCLEOTIDE SEQUENCE [LARGE SCALE GENOMIC DNA]</scope>
    <source>
        <strain evidence="4">DSM 45237</strain>
    </source>
</reference>
<dbReference type="CDD" id="cd05233">
    <property type="entry name" value="SDR_c"/>
    <property type="match status" value="1"/>
</dbReference>
<dbReference type="InterPro" id="IPR002347">
    <property type="entry name" value="SDR_fam"/>
</dbReference>
<accession>A0A1H5L6B9</accession>
<dbReference type="GO" id="GO:0016491">
    <property type="term" value="F:oxidoreductase activity"/>
    <property type="evidence" value="ECO:0007669"/>
    <property type="project" value="UniProtKB-KW"/>
</dbReference>
<dbReference type="Gene3D" id="3.40.50.720">
    <property type="entry name" value="NAD(P)-binding Rossmann-like Domain"/>
    <property type="match status" value="1"/>
</dbReference>
<keyword evidence="2" id="KW-0560">Oxidoreductase</keyword>
<dbReference type="AlphaFoldDB" id="A0A1H5L6B9"/>
<dbReference type="PANTHER" id="PTHR43477">
    <property type="entry name" value="DIHYDROANTICAPSIN 7-DEHYDROGENASE"/>
    <property type="match status" value="1"/>
</dbReference>
<proteinExistence type="inferred from homology"/>
<comment type="similarity">
    <text evidence="1">Belongs to the short-chain dehydrogenases/reductases (SDR) family.</text>
</comment>
<dbReference type="FunFam" id="3.40.50.720:FF:000084">
    <property type="entry name" value="Short-chain dehydrogenase reductase"/>
    <property type="match status" value="1"/>
</dbReference>
<keyword evidence="4" id="KW-1185">Reference proteome</keyword>
<evidence type="ECO:0000313" key="4">
    <source>
        <dbReference type="Proteomes" id="UP000181980"/>
    </source>
</evidence>